<protein>
    <submittedName>
        <fullName evidence="2">Uncharacterized protein</fullName>
    </submittedName>
</protein>
<keyword evidence="1" id="KW-0812">Transmembrane</keyword>
<comment type="caution">
    <text evidence="2">The sequence shown here is derived from an EMBL/GenBank/DDBJ whole genome shotgun (WGS) entry which is preliminary data.</text>
</comment>
<dbReference type="AlphaFoldDB" id="A0A010ZLH7"/>
<keyword evidence="1" id="KW-0472">Membrane</keyword>
<reference evidence="2 3" key="1">
    <citation type="submission" date="2013-07" db="EMBL/GenBank/DDBJ databases">
        <authorList>
            <consortium name="DOE Joint Genome Institute"/>
            <person name="Eisen J."/>
            <person name="Huntemann M."/>
            <person name="Han J."/>
            <person name="Chen A."/>
            <person name="Kyrpides N."/>
            <person name="Mavromatis K."/>
            <person name="Markowitz V."/>
            <person name="Palaniappan K."/>
            <person name="Ivanova N."/>
            <person name="Schaumberg A."/>
            <person name="Pati A."/>
            <person name="Liolios K."/>
            <person name="Nordberg H.P."/>
            <person name="Cantor M.N."/>
            <person name="Hua S.X."/>
            <person name="Woyke T."/>
        </authorList>
    </citation>
    <scope>NUCLEOTIDE SEQUENCE [LARGE SCALE GENOMIC DNA]</scope>
    <source>
        <strain evidence="2 3">DSM 44712</strain>
    </source>
</reference>
<dbReference type="EMBL" id="JFBT01000001">
    <property type="protein sequence ID" value="EXG79524.1"/>
    <property type="molecule type" value="Genomic_DNA"/>
</dbReference>
<proteinExistence type="predicted"/>
<dbReference type="SUPFAM" id="SSF69304">
    <property type="entry name" value="Tricorn protease N-terminal domain"/>
    <property type="match status" value="1"/>
</dbReference>
<accession>A0A010ZLH7</accession>
<keyword evidence="1" id="KW-1133">Transmembrane helix</keyword>
<dbReference type="InterPro" id="IPR011042">
    <property type="entry name" value="6-blade_b-propeller_TolB-like"/>
</dbReference>
<dbReference type="Gene3D" id="2.120.10.30">
    <property type="entry name" value="TolB, C-terminal domain"/>
    <property type="match status" value="1"/>
</dbReference>
<gene>
    <name evidence="2" type="ORF">CryarDRAFT_0565</name>
</gene>
<evidence type="ECO:0000313" key="3">
    <source>
        <dbReference type="Proteomes" id="UP000021053"/>
    </source>
</evidence>
<evidence type="ECO:0000256" key="1">
    <source>
        <dbReference type="SAM" id="Phobius"/>
    </source>
</evidence>
<evidence type="ECO:0000313" key="2">
    <source>
        <dbReference type="EMBL" id="EXG79524.1"/>
    </source>
</evidence>
<organism evidence="2 3">
    <name type="scientific">Cryptosporangium arvum DSM 44712</name>
    <dbReference type="NCBI Taxonomy" id="927661"/>
    <lineage>
        <taxon>Bacteria</taxon>
        <taxon>Bacillati</taxon>
        <taxon>Actinomycetota</taxon>
        <taxon>Actinomycetes</taxon>
        <taxon>Cryptosporangiales</taxon>
        <taxon>Cryptosporangiaceae</taxon>
        <taxon>Cryptosporangium</taxon>
    </lineage>
</organism>
<dbReference type="OrthoDB" id="3346200at2"/>
<dbReference type="Proteomes" id="UP000021053">
    <property type="component" value="Unassembled WGS sequence"/>
</dbReference>
<feature type="transmembrane region" description="Helical" evidence="1">
    <location>
        <begin position="411"/>
        <end position="431"/>
    </location>
</feature>
<keyword evidence="3" id="KW-1185">Reference proteome</keyword>
<name>A0A010ZLH7_9ACTN</name>
<dbReference type="HOGENOM" id="CLU_631110_0_0_11"/>
<dbReference type="RefSeq" id="WP_035848247.1">
    <property type="nucleotide sequence ID" value="NZ_KK073874.1"/>
</dbReference>
<sequence>MRFLRTLVALAVTVCVALLAVAIAGYGSSQNMDGDAKAPAEVFEPFGWQASVPKSAPGPATVLVSGDGWGLQGPVYDKVAVVAESGVYRVLRYKVDVEAGENVLLSPDGSMVADAEPHQIVGPSGSPTTPPKSSEPEVWVTDLTTGRSTRSTVPGNGTARPIAWSPDGRKLLVQVGSAPEHGPWVGGDLNLLDLESGDVRRLAGLGSRLVHRAHLAAFSPDGRKVAAQVGDDLQVIDLVNRTTRTLTRLGTDRRLAGIGAWNPGGDRIAVLTLSGCTRLCTRAALGDRTWQIDEIDANSGSSSGGGFDRLTGSAVRVLGRTDDGELAVVRYRPSDDLSSDTNGVLSVDGDEVDETDYAAVEDVELLGLDASGDRRTLIDLPPGSRHVDVAADLVAADRFDGRSSRPMPFPAPFWVTALVILLLVLVLWFALKVRRRARA</sequence>